<protein>
    <recommendedName>
        <fullName evidence="3">CBM6 domain-containing protein</fullName>
    </recommendedName>
</protein>
<name>A0ABW0XBZ2_9ACTN</name>
<comment type="caution">
    <text evidence="1">The sequence shown here is derived from an EMBL/GenBank/DDBJ whole genome shotgun (WGS) entry which is preliminary data.</text>
</comment>
<dbReference type="EMBL" id="JBHSOF010000046">
    <property type="protein sequence ID" value="MFC5666834.1"/>
    <property type="molecule type" value="Genomic_DNA"/>
</dbReference>
<organism evidence="1 2">
    <name type="scientific">Kitasatospora misakiensis</name>
    <dbReference type="NCBI Taxonomy" id="67330"/>
    <lineage>
        <taxon>Bacteria</taxon>
        <taxon>Bacillati</taxon>
        <taxon>Actinomycetota</taxon>
        <taxon>Actinomycetes</taxon>
        <taxon>Kitasatosporales</taxon>
        <taxon>Streptomycetaceae</taxon>
        <taxon>Kitasatospora</taxon>
    </lineage>
</organism>
<gene>
    <name evidence="1" type="ORF">ACFP3U_28190</name>
</gene>
<proteinExistence type="predicted"/>
<evidence type="ECO:0000313" key="1">
    <source>
        <dbReference type="EMBL" id="MFC5666834.1"/>
    </source>
</evidence>
<dbReference type="RefSeq" id="WP_380228526.1">
    <property type="nucleotide sequence ID" value="NZ_JBHSOF010000046.1"/>
</dbReference>
<accession>A0ABW0XBZ2</accession>
<evidence type="ECO:0008006" key="3">
    <source>
        <dbReference type="Google" id="ProtNLM"/>
    </source>
</evidence>
<dbReference type="Proteomes" id="UP001595975">
    <property type="component" value="Unassembled WGS sequence"/>
</dbReference>
<keyword evidence="2" id="KW-1185">Reference proteome</keyword>
<evidence type="ECO:0000313" key="2">
    <source>
        <dbReference type="Proteomes" id="UP001595975"/>
    </source>
</evidence>
<sequence length="83" mass="9162">MAGRGSVPVAFTTFYRPDGVQTARVLAVWDGGTPVEVKSYTADTNGRQRLDLAVPAGASRLRLRFRYTGGNNWYWVVDDVRVG</sequence>
<reference evidence="2" key="1">
    <citation type="journal article" date="2019" name="Int. J. Syst. Evol. Microbiol.">
        <title>The Global Catalogue of Microorganisms (GCM) 10K type strain sequencing project: providing services to taxonomists for standard genome sequencing and annotation.</title>
        <authorList>
            <consortium name="The Broad Institute Genomics Platform"/>
            <consortium name="The Broad Institute Genome Sequencing Center for Infectious Disease"/>
            <person name="Wu L."/>
            <person name="Ma J."/>
        </authorList>
    </citation>
    <scope>NUCLEOTIDE SEQUENCE [LARGE SCALE GENOMIC DNA]</scope>
    <source>
        <strain evidence="2">CGMCC 4.1437</strain>
    </source>
</reference>